<dbReference type="SUPFAM" id="SSF53850">
    <property type="entry name" value="Periplasmic binding protein-like II"/>
    <property type="match status" value="1"/>
</dbReference>
<dbReference type="Pfam" id="PF12793">
    <property type="entry name" value="SgrR_N"/>
    <property type="match status" value="1"/>
</dbReference>
<evidence type="ECO:0000259" key="3">
    <source>
        <dbReference type="Pfam" id="PF12793"/>
    </source>
</evidence>
<sequence length="597" mass="70278">MKPIEHYMALTATLTCDQAGQTAEMSMKEAAGILFCTARNAKLILNKLEDLRWINWKRGLGRGIKSEVQFLKEPCTLLFETAKNYTKDGKIGQARHLLQTYENACPRALFFYKKWLNHVFGFQMETQNQQKKDVLRLITSLKPQHFERLDPRRIYLRSESHIVKQVFDTLLRFDEKRGGVQPHLAHHWECSADHKTWTFYLRKGVYFHHGKTLSAEDVRYTFERFLLDPQNKCKWLAEDIEKITIKDDYCFDICLKEKNALFLHHLCDERLSVLCVQHENGQLTGTGPFRLVRRDDRVLALEVHEHYFKGRAFLDRIELWHMETESRSHVLNYGFYIESEDQGRLFDEWYEERNVQYISVNLEQPGPLQHRAFRKALKQIISPADMVNELAGQRMAPAAAFMNVSQPAEIKNNIHELLKECDYEGEPLKLYTFSECDHREDVLWIKERCRSFGIALEVHHLEADELMREDVISKADLIHDSATFSYSEEVSWLHLLLTENSFLHAQLSSEWKQKVRQVREDIRYIDDHEKRISLLSRVDAELAEEVCALPLYQNKMRVKAGEAVQGISLNDEGWINFYGIWFKKGERERLPETYEDA</sequence>
<protein>
    <submittedName>
        <fullName evidence="4">SgrR family transcriptional regulator</fullName>
    </submittedName>
</protein>
<accession>A0A5M8S062</accession>
<evidence type="ECO:0000313" key="4">
    <source>
        <dbReference type="EMBL" id="KAA6453401.1"/>
    </source>
</evidence>
<organism evidence="4 5">
    <name type="scientific">Bacillus swezeyi</name>
    <dbReference type="NCBI Taxonomy" id="1925020"/>
    <lineage>
        <taxon>Bacteria</taxon>
        <taxon>Bacillati</taxon>
        <taxon>Bacillota</taxon>
        <taxon>Bacilli</taxon>
        <taxon>Bacillales</taxon>
        <taxon>Bacillaceae</taxon>
        <taxon>Bacillus</taxon>
    </lineage>
</organism>
<dbReference type="Gene3D" id="3.10.105.10">
    <property type="entry name" value="Dipeptide-binding Protein, Domain 3"/>
    <property type="match status" value="1"/>
</dbReference>
<dbReference type="Gene3D" id="3.40.190.10">
    <property type="entry name" value="Periplasmic binding protein-like II"/>
    <property type="match status" value="1"/>
</dbReference>
<gene>
    <name evidence="4" type="ORF">DX927_04170</name>
</gene>
<name>A0A5M8S062_9BACI</name>
<dbReference type="RefSeq" id="WP_148956103.1">
    <property type="nucleotide sequence ID" value="NZ_QSND01000001.1"/>
</dbReference>
<dbReference type="PANTHER" id="PTHR30290">
    <property type="entry name" value="PERIPLASMIC BINDING COMPONENT OF ABC TRANSPORTER"/>
    <property type="match status" value="1"/>
</dbReference>
<dbReference type="Proteomes" id="UP000324326">
    <property type="component" value="Unassembled WGS sequence"/>
</dbReference>
<dbReference type="PANTHER" id="PTHR30290:SF72">
    <property type="entry name" value="HTH-TYPE TRANSCRIPTIONAL REGULATOR SGRR"/>
    <property type="match status" value="1"/>
</dbReference>
<dbReference type="InterPro" id="IPR000914">
    <property type="entry name" value="SBP_5_dom"/>
</dbReference>
<evidence type="ECO:0000313" key="5">
    <source>
        <dbReference type="Proteomes" id="UP000324326"/>
    </source>
</evidence>
<feature type="domain" description="Transcriptional regulator SgrR N-terminal HTH" evidence="3">
    <location>
        <begin position="16"/>
        <end position="104"/>
    </location>
</feature>
<dbReference type="GO" id="GO:0003677">
    <property type="term" value="F:DNA binding"/>
    <property type="evidence" value="ECO:0007669"/>
    <property type="project" value="UniProtKB-KW"/>
</dbReference>
<dbReference type="InterPro" id="IPR039424">
    <property type="entry name" value="SBP_5"/>
</dbReference>
<keyword evidence="1" id="KW-0238">DNA-binding</keyword>
<evidence type="ECO:0000256" key="1">
    <source>
        <dbReference type="ARBA" id="ARBA00023125"/>
    </source>
</evidence>
<comment type="caution">
    <text evidence="4">The sequence shown here is derived from an EMBL/GenBank/DDBJ whole genome shotgun (WGS) entry which is preliminary data.</text>
</comment>
<feature type="domain" description="Solute-binding protein family 5" evidence="2">
    <location>
        <begin position="180"/>
        <end position="463"/>
    </location>
</feature>
<dbReference type="EMBL" id="QSND01000001">
    <property type="protein sequence ID" value="KAA6453401.1"/>
    <property type="molecule type" value="Genomic_DNA"/>
</dbReference>
<proteinExistence type="predicted"/>
<dbReference type="CDD" id="cd08507">
    <property type="entry name" value="PBP2_SgrR_like"/>
    <property type="match status" value="1"/>
</dbReference>
<dbReference type="GO" id="GO:1904680">
    <property type="term" value="F:peptide transmembrane transporter activity"/>
    <property type="evidence" value="ECO:0007669"/>
    <property type="project" value="TreeGrafter"/>
</dbReference>
<reference evidence="4 5" key="1">
    <citation type="submission" date="2018-08" db="EMBL/GenBank/DDBJ databases">
        <title>Bacillus phenotypic plasticity.</title>
        <authorList>
            <person name="Hurtado E."/>
        </authorList>
    </citation>
    <scope>NUCLEOTIDE SEQUENCE [LARGE SCALE GENOMIC DNA]</scope>
    <source>
        <strain evidence="4 5">427</strain>
    </source>
</reference>
<dbReference type="AlphaFoldDB" id="A0A5M8S062"/>
<dbReference type="InterPro" id="IPR025370">
    <property type="entry name" value="SgrR_HTH_N"/>
</dbReference>
<dbReference type="Pfam" id="PF00496">
    <property type="entry name" value="SBP_bac_5"/>
    <property type="match status" value="1"/>
</dbReference>
<dbReference type="GO" id="GO:0015833">
    <property type="term" value="P:peptide transport"/>
    <property type="evidence" value="ECO:0007669"/>
    <property type="project" value="TreeGrafter"/>
</dbReference>
<dbReference type="STRING" id="1925020.BTA30_06055"/>
<evidence type="ECO:0000259" key="2">
    <source>
        <dbReference type="Pfam" id="PF00496"/>
    </source>
</evidence>